<evidence type="ECO:0000313" key="3">
    <source>
        <dbReference type="Proteomes" id="UP001161247"/>
    </source>
</evidence>
<evidence type="ECO:0000313" key="2">
    <source>
        <dbReference type="EMBL" id="CAI9091075.1"/>
    </source>
</evidence>
<sequence length="215" mass="23946">MPQRTEISLKMLSRKKAWRKMLGKKRSSRKKSSLKSNEKAKMMKLPLPGESSSTAPDSQIISPMKTISYGESHHLPAGLCSVQTVFTREYEECKERERRKEVGPTAFSFVYGGGVILCANHSLSINEDCRPGSMKSVQNVIALNSSLIASVSGEDVEKCKLLLKDLQRKCLNYERFKGRRISIAEASQLMVMVLLSRSEVGLLAGWDDKMAGCLV</sequence>
<dbReference type="AlphaFoldDB" id="A0AAV1C658"/>
<dbReference type="Proteomes" id="UP001161247">
    <property type="component" value="Chromosome 1"/>
</dbReference>
<protein>
    <submittedName>
        <fullName evidence="2">OLC1v1025996C1</fullName>
    </submittedName>
</protein>
<proteinExistence type="predicted"/>
<feature type="region of interest" description="Disordered" evidence="1">
    <location>
        <begin position="17"/>
        <end position="58"/>
    </location>
</feature>
<keyword evidence="3" id="KW-1185">Reference proteome</keyword>
<reference evidence="2" key="1">
    <citation type="submission" date="2023-03" db="EMBL/GenBank/DDBJ databases">
        <authorList>
            <person name="Julca I."/>
        </authorList>
    </citation>
    <scope>NUCLEOTIDE SEQUENCE</scope>
</reference>
<organism evidence="2 3">
    <name type="scientific">Oldenlandia corymbosa var. corymbosa</name>
    <dbReference type="NCBI Taxonomy" id="529605"/>
    <lineage>
        <taxon>Eukaryota</taxon>
        <taxon>Viridiplantae</taxon>
        <taxon>Streptophyta</taxon>
        <taxon>Embryophyta</taxon>
        <taxon>Tracheophyta</taxon>
        <taxon>Spermatophyta</taxon>
        <taxon>Magnoliopsida</taxon>
        <taxon>eudicotyledons</taxon>
        <taxon>Gunneridae</taxon>
        <taxon>Pentapetalae</taxon>
        <taxon>asterids</taxon>
        <taxon>lamiids</taxon>
        <taxon>Gentianales</taxon>
        <taxon>Rubiaceae</taxon>
        <taxon>Rubioideae</taxon>
        <taxon>Spermacoceae</taxon>
        <taxon>Hedyotis-Oldenlandia complex</taxon>
        <taxon>Oldenlandia</taxon>
    </lineage>
</organism>
<dbReference type="SUPFAM" id="SSF56235">
    <property type="entry name" value="N-terminal nucleophile aminohydrolases (Ntn hydrolases)"/>
    <property type="match status" value="1"/>
</dbReference>
<accession>A0AAV1C658</accession>
<evidence type="ECO:0000256" key="1">
    <source>
        <dbReference type="SAM" id="MobiDB-lite"/>
    </source>
</evidence>
<gene>
    <name evidence="2" type="ORF">OLC1_LOCUS3093</name>
</gene>
<dbReference type="InterPro" id="IPR029055">
    <property type="entry name" value="Ntn_hydrolases_N"/>
</dbReference>
<dbReference type="EMBL" id="OX459118">
    <property type="protein sequence ID" value="CAI9091075.1"/>
    <property type="molecule type" value="Genomic_DNA"/>
</dbReference>
<dbReference type="Gene3D" id="3.60.20.10">
    <property type="entry name" value="Glutamine Phosphoribosylpyrophosphate, subunit 1, domain 1"/>
    <property type="match status" value="1"/>
</dbReference>
<feature type="compositionally biased region" description="Basic residues" evidence="1">
    <location>
        <begin position="17"/>
        <end position="33"/>
    </location>
</feature>
<name>A0AAV1C658_OLDCO</name>